<feature type="compositionally biased region" description="Polar residues" evidence="1">
    <location>
        <begin position="206"/>
        <end position="215"/>
    </location>
</feature>
<dbReference type="GO" id="GO:0032456">
    <property type="term" value="P:endocytic recycling"/>
    <property type="evidence" value="ECO:0007669"/>
    <property type="project" value="TreeGrafter"/>
</dbReference>
<evidence type="ECO:0000256" key="1">
    <source>
        <dbReference type="SAM" id="MobiDB-lite"/>
    </source>
</evidence>
<name>A0A4W4H7K1_ELEEL</name>
<organism evidence="2 3">
    <name type="scientific">Electrophorus electricus</name>
    <name type="common">Electric eel</name>
    <name type="synonym">Gymnotus electricus</name>
    <dbReference type="NCBI Taxonomy" id="8005"/>
    <lineage>
        <taxon>Eukaryota</taxon>
        <taxon>Metazoa</taxon>
        <taxon>Chordata</taxon>
        <taxon>Craniata</taxon>
        <taxon>Vertebrata</taxon>
        <taxon>Euteleostomi</taxon>
        <taxon>Actinopterygii</taxon>
        <taxon>Neopterygii</taxon>
        <taxon>Teleostei</taxon>
        <taxon>Ostariophysi</taxon>
        <taxon>Gymnotiformes</taxon>
        <taxon>Gymnotoidei</taxon>
        <taxon>Gymnotidae</taxon>
        <taxon>Electrophorus</taxon>
    </lineage>
</organism>
<evidence type="ECO:0008006" key="4">
    <source>
        <dbReference type="Google" id="ProtNLM"/>
    </source>
</evidence>
<dbReference type="GO" id="GO:0005085">
    <property type="term" value="F:guanyl-nucleotide exchange factor activity"/>
    <property type="evidence" value="ECO:0007669"/>
    <property type="project" value="InterPro"/>
</dbReference>
<sequence>GFTDIFEEEITEGGFCGSEWHFSVWRWKMKGEKTHATPLPQEVAKVRARKGLWGVKDRIRHKVSSTGLFFTLSHTLTHTHTHNSVCVCVCDCRISSEDSGEMPSYTEDSDDSYELEPETKEAGQMNLLEEILDSLNTTSIEQGKLSAAKSLDFFRSMDDLDCSLSVTALEGRLLPRALGGGEPSGRNMVQDDSIVHGKHLPPSPRRQCSTRSWSAPITKPNGQRPATCGVLRRKVLSRETLRHFQERSQQGGACPSNRHPSVLVPWEKEQEGHGEGTQEHQEKLGVQEKGLLEEIEAVCQHTVNDELFQFRLHSKSHSLNMYSGGQYTAP</sequence>
<keyword evidence="3" id="KW-1185">Reference proteome</keyword>
<dbReference type="GO" id="GO:0006897">
    <property type="term" value="P:endocytosis"/>
    <property type="evidence" value="ECO:0007669"/>
    <property type="project" value="TreeGrafter"/>
</dbReference>
<dbReference type="GO" id="GO:1901981">
    <property type="term" value="F:phosphatidylinositol phosphate binding"/>
    <property type="evidence" value="ECO:0007669"/>
    <property type="project" value="TreeGrafter"/>
</dbReference>
<reference evidence="2" key="3">
    <citation type="submission" date="2020-05" db="EMBL/GenBank/DDBJ databases">
        <title>Electrophorus electricus (electric eel) genome, fEleEle1, primary haplotype.</title>
        <authorList>
            <person name="Myers G."/>
            <person name="Meyer A."/>
            <person name="Fedrigo O."/>
            <person name="Formenti G."/>
            <person name="Rhie A."/>
            <person name="Tracey A."/>
            <person name="Sims Y."/>
            <person name="Jarvis E.D."/>
        </authorList>
    </citation>
    <scope>NUCLEOTIDE SEQUENCE [LARGE SCALE GENOMIC DNA]</scope>
</reference>
<dbReference type="Proteomes" id="UP000314983">
    <property type="component" value="Chromosome 26"/>
</dbReference>
<dbReference type="InterPro" id="IPR040032">
    <property type="entry name" value="DENND1A/B/C"/>
</dbReference>
<dbReference type="PANTHER" id="PTHR13196:SF24">
    <property type="entry name" value="DENN DOMAIN-CONTAINING PROTEIN 1B"/>
    <property type="match status" value="1"/>
</dbReference>
<evidence type="ECO:0000313" key="3">
    <source>
        <dbReference type="Proteomes" id="UP000314983"/>
    </source>
</evidence>
<reference evidence="3" key="2">
    <citation type="journal article" date="2017" name="Sci. Adv.">
        <title>A tail of two voltages: Proteomic comparison of the three electric organs of the electric eel.</title>
        <authorList>
            <person name="Traeger L.L."/>
            <person name="Sabat G."/>
            <person name="Barrett-Wilt G.A."/>
            <person name="Wells G.B."/>
            <person name="Sussman M.R."/>
        </authorList>
    </citation>
    <scope>NUCLEOTIDE SEQUENCE [LARGE SCALE GENOMIC DNA]</scope>
</reference>
<accession>A0A4W4H7K1</accession>
<dbReference type="PANTHER" id="PTHR13196">
    <property type="entry name" value="DENN DOMAIN-CONTAINING"/>
    <property type="match status" value="1"/>
</dbReference>
<dbReference type="AlphaFoldDB" id="A0A4W4H7K1"/>
<reference evidence="3" key="1">
    <citation type="journal article" date="2014" name="Science">
        <title>Nonhuman genetics. Genomic basis for the convergent evolution of electric organs.</title>
        <authorList>
            <person name="Gallant J.R."/>
            <person name="Traeger L.L."/>
            <person name="Volkening J.D."/>
            <person name="Moffett H."/>
            <person name="Chen P.H."/>
            <person name="Novina C.D."/>
            <person name="Phillips G.N.Jr."/>
            <person name="Anand R."/>
            <person name="Wells G.B."/>
            <person name="Pinch M."/>
            <person name="Guth R."/>
            <person name="Unguez G.A."/>
            <person name="Albert J.S."/>
            <person name="Zakon H.H."/>
            <person name="Samanta M.P."/>
            <person name="Sussman M.R."/>
        </authorList>
    </citation>
    <scope>NUCLEOTIDE SEQUENCE [LARGE SCALE GENOMIC DNA]</scope>
</reference>
<proteinExistence type="predicted"/>
<evidence type="ECO:0000313" key="2">
    <source>
        <dbReference type="Ensembl" id="ENSEEEP00000045971.2"/>
    </source>
</evidence>
<dbReference type="GeneTree" id="ENSGT00940000155446"/>
<protein>
    <recommendedName>
        <fullName evidence="4">DENN/MADD domain containing 1B</fullName>
    </recommendedName>
</protein>
<gene>
    <name evidence="2" type="primary">IRF7</name>
</gene>
<dbReference type="GO" id="GO:0016607">
    <property type="term" value="C:nuclear speck"/>
    <property type="evidence" value="ECO:0007669"/>
    <property type="project" value="TreeGrafter"/>
</dbReference>
<dbReference type="Ensembl" id="ENSEEET00000046479.2">
    <property type="protein sequence ID" value="ENSEEEP00000045971.2"/>
    <property type="gene ID" value="ENSEEEG00000021659.2"/>
</dbReference>
<reference evidence="2" key="4">
    <citation type="submission" date="2025-08" db="UniProtKB">
        <authorList>
            <consortium name="Ensembl"/>
        </authorList>
    </citation>
    <scope>IDENTIFICATION</scope>
</reference>
<dbReference type="GO" id="GO:0005829">
    <property type="term" value="C:cytosol"/>
    <property type="evidence" value="ECO:0007669"/>
    <property type="project" value="TreeGrafter"/>
</dbReference>
<reference evidence="2" key="5">
    <citation type="submission" date="2025-09" db="UniProtKB">
        <authorList>
            <consortium name="Ensembl"/>
        </authorList>
    </citation>
    <scope>IDENTIFICATION</scope>
</reference>
<feature type="region of interest" description="Disordered" evidence="1">
    <location>
        <begin position="195"/>
        <end position="225"/>
    </location>
</feature>